<sequence>MNGMRVNSAQTHFPFLLPAKLLLGILAICPIFEASQHSRGYATEIFLFQDEESFFADPPASLRKDLNSTLAYLRVDDVCLGGYEGMSSQSAYCAYNAGHTACLYNKIDGTACGTVYARKVTAAEQTEILDAHNAKRRRVAKGDETIGSQPGAQNMRKLTWDSEAASIAQLMVDQCKYEHDRVRNTIKGSVIYNGQNLFASWGSSLSTTSSWTAAVDAWYSEVKDWSSANINPYKFASATGHYTQVVWATTERVGCGAIVYQAPGSSSYTKLYACNYAPAGNWEGSAMYIQGTACNQCPATTTCVMDSLCG</sequence>
<dbReference type="Gene3D" id="3.40.33.10">
    <property type="entry name" value="CAP"/>
    <property type="match status" value="1"/>
</dbReference>
<dbReference type="PROSITE" id="PS01009">
    <property type="entry name" value="CRISP_1"/>
    <property type="match status" value="1"/>
</dbReference>
<dbReference type="PRINTS" id="PR00838">
    <property type="entry name" value="V5ALLERGEN"/>
</dbReference>
<keyword evidence="1" id="KW-0732">Signal</keyword>
<dbReference type="SMART" id="SM00198">
    <property type="entry name" value="SCP"/>
    <property type="match status" value="1"/>
</dbReference>
<dbReference type="InterPro" id="IPR002413">
    <property type="entry name" value="V5_allergen-like"/>
</dbReference>
<dbReference type="SUPFAM" id="SSF55797">
    <property type="entry name" value="PR-1-like"/>
    <property type="match status" value="1"/>
</dbReference>
<feature type="domain" description="SCP" evidence="2">
    <location>
        <begin position="123"/>
        <end position="284"/>
    </location>
</feature>
<dbReference type="PROSITE" id="PS01010">
    <property type="entry name" value="CRISP_2"/>
    <property type="match status" value="1"/>
</dbReference>
<gene>
    <name evidence="3" type="ORF">NMOB1V02_LOCUS1065</name>
</gene>
<dbReference type="EMBL" id="OA882139">
    <property type="protein sequence ID" value="CAD7273166.1"/>
    <property type="molecule type" value="Genomic_DNA"/>
</dbReference>
<accession>A0A7R9BDH2</accession>
<dbReference type="Pfam" id="PF00188">
    <property type="entry name" value="CAP"/>
    <property type="match status" value="1"/>
</dbReference>
<feature type="chain" id="PRO_5036209935" description="SCP domain-containing protein" evidence="1">
    <location>
        <begin position="35"/>
        <end position="310"/>
    </location>
</feature>
<reference evidence="3" key="1">
    <citation type="submission" date="2020-11" db="EMBL/GenBank/DDBJ databases">
        <authorList>
            <person name="Tran Van P."/>
        </authorList>
    </citation>
    <scope>NUCLEOTIDE SEQUENCE</scope>
</reference>
<keyword evidence="4" id="KW-1185">Reference proteome</keyword>
<dbReference type="AlphaFoldDB" id="A0A7R9BDH2"/>
<dbReference type="OrthoDB" id="414826at2759"/>
<dbReference type="InterPro" id="IPR018244">
    <property type="entry name" value="Allrgn_V5/Tpx1_CS"/>
</dbReference>
<dbReference type="InterPro" id="IPR035940">
    <property type="entry name" value="CAP_sf"/>
</dbReference>
<dbReference type="PANTHER" id="PTHR10334">
    <property type="entry name" value="CYSTEINE-RICH SECRETORY PROTEIN-RELATED"/>
    <property type="match status" value="1"/>
</dbReference>
<name>A0A7R9BDH2_9CRUS</name>
<feature type="signal peptide" evidence="1">
    <location>
        <begin position="1"/>
        <end position="34"/>
    </location>
</feature>
<dbReference type="PRINTS" id="PR00837">
    <property type="entry name" value="V5TPXLIKE"/>
</dbReference>
<evidence type="ECO:0000313" key="3">
    <source>
        <dbReference type="EMBL" id="CAD7273166.1"/>
    </source>
</evidence>
<organism evidence="3">
    <name type="scientific">Notodromas monacha</name>
    <dbReference type="NCBI Taxonomy" id="399045"/>
    <lineage>
        <taxon>Eukaryota</taxon>
        <taxon>Metazoa</taxon>
        <taxon>Ecdysozoa</taxon>
        <taxon>Arthropoda</taxon>
        <taxon>Crustacea</taxon>
        <taxon>Oligostraca</taxon>
        <taxon>Ostracoda</taxon>
        <taxon>Podocopa</taxon>
        <taxon>Podocopida</taxon>
        <taxon>Cypridocopina</taxon>
        <taxon>Cypridoidea</taxon>
        <taxon>Cyprididae</taxon>
        <taxon>Notodromas</taxon>
    </lineage>
</organism>
<dbReference type="EMBL" id="CAJPEX010000102">
    <property type="protein sequence ID" value="CAG0913318.1"/>
    <property type="molecule type" value="Genomic_DNA"/>
</dbReference>
<dbReference type="InterPro" id="IPR014044">
    <property type="entry name" value="CAP_dom"/>
</dbReference>
<evidence type="ECO:0000259" key="2">
    <source>
        <dbReference type="SMART" id="SM00198"/>
    </source>
</evidence>
<proteinExistence type="predicted"/>
<dbReference type="CDD" id="cd05380">
    <property type="entry name" value="CAP_euk"/>
    <property type="match status" value="1"/>
</dbReference>
<dbReference type="Proteomes" id="UP000678499">
    <property type="component" value="Unassembled WGS sequence"/>
</dbReference>
<dbReference type="GO" id="GO:0005576">
    <property type="term" value="C:extracellular region"/>
    <property type="evidence" value="ECO:0007669"/>
    <property type="project" value="InterPro"/>
</dbReference>
<dbReference type="InterPro" id="IPR001283">
    <property type="entry name" value="CRISP-related"/>
</dbReference>
<evidence type="ECO:0000313" key="4">
    <source>
        <dbReference type="Proteomes" id="UP000678499"/>
    </source>
</evidence>
<evidence type="ECO:0000256" key="1">
    <source>
        <dbReference type="SAM" id="SignalP"/>
    </source>
</evidence>
<protein>
    <recommendedName>
        <fullName evidence="2">SCP domain-containing protein</fullName>
    </recommendedName>
</protein>